<evidence type="ECO:0000259" key="2">
    <source>
        <dbReference type="Pfam" id="PF00849"/>
    </source>
</evidence>
<dbReference type="InterPro" id="IPR006145">
    <property type="entry name" value="PsdUridine_synth_RsuA/RluA"/>
</dbReference>
<evidence type="ECO:0000256" key="1">
    <source>
        <dbReference type="ARBA" id="ARBA00010876"/>
    </source>
</evidence>
<proteinExistence type="inferred from homology"/>
<dbReference type="InterPro" id="IPR020103">
    <property type="entry name" value="PsdUridine_synth_cat_dom_sf"/>
</dbReference>
<dbReference type="CDD" id="cd02869">
    <property type="entry name" value="PseudoU_synth_RluA_like"/>
    <property type="match status" value="1"/>
</dbReference>
<dbReference type="PANTHER" id="PTHR21600">
    <property type="entry name" value="MITOCHONDRIAL RNA PSEUDOURIDINE SYNTHASE"/>
    <property type="match status" value="1"/>
</dbReference>
<evidence type="ECO:0000313" key="4">
    <source>
        <dbReference type="Proteomes" id="UP001500298"/>
    </source>
</evidence>
<gene>
    <name evidence="3" type="ORF">GCM10023331_24770</name>
</gene>
<dbReference type="Proteomes" id="UP001500298">
    <property type="component" value="Unassembled WGS sequence"/>
</dbReference>
<feature type="domain" description="Pseudouridine synthase RsuA/RluA-like" evidence="2">
    <location>
        <begin position="16"/>
        <end position="158"/>
    </location>
</feature>
<evidence type="ECO:0000313" key="3">
    <source>
        <dbReference type="EMBL" id="GAA4838582.1"/>
    </source>
</evidence>
<dbReference type="EMBL" id="BAABJX010000036">
    <property type="protein sequence ID" value="GAA4838582.1"/>
    <property type="molecule type" value="Genomic_DNA"/>
</dbReference>
<dbReference type="RefSeq" id="WP_345372260.1">
    <property type="nucleotide sequence ID" value="NZ_BAABJX010000036.1"/>
</dbReference>
<comment type="caution">
    <text evidence="3">The sequence shown here is derived from an EMBL/GenBank/DDBJ whole genome shotgun (WGS) entry which is preliminary data.</text>
</comment>
<keyword evidence="4" id="KW-1185">Reference proteome</keyword>
<dbReference type="Gene3D" id="3.30.2350.10">
    <property type="entry name" value="Pseudouridine synthase"/>
    <property type="match status" value="1"/>
</dbReference>
<name>A0ABP9DCX0_9BACT</name>
<organism evidence="3 4">
    <name type="scientific">Algivirga pacifica</name>
    <dbReference type="NCBI Taxonomy" id="1162670"/>
    <lineage>
        <taxon>Bacteria</taxon>
        <taxon>Pseudomonadati</taxon>
        <taxon>Bacteroidota</taxon>
        <taxon>Cytophagia</taxon>
        <taxon>Cytophagales</taxon>
        <taxon>Flammeovirgaceae</taxon>
        <taxon>Algivirga</taxon>
    </lineage>
</organism>
<accession>A0ABP9DCX0</accession>
<dbReference type="SUPFAM" id="SSF55120">
    <property type="entry name" value="Pseudouridine synthase"/>
    <property type="match status" value="1"/>
</dbReference>
<sequence length="237" mass="27281">MKLPKFKDMIVMENDHYIIINKPPYVSALEDRDKTKTNIDEMAKAYCEGAQLCHRIDKETSGILAIAKTPEAYRNLSMQFEKREVDKVYHAIVDGTHEFDRILVDRNIAVSGRGNVRIDIEGKPAQTKFMTLEIFRNHSLVACKPVTGRMHQIRIHLAYLGAPISADELYGGQLPYLSQLKRKFNLKKGTIEEPLMKRVALHARELHFLDVDGTEVHVEAEYPKDFRAYLRQLEKSV</sequence>
<dbReference type="InterPro" id="IPR050188">
    <property type="entry name" value="RluA_PseudoU_synthase"/>
</dbReference>
<reference evidence="4" key="1">
    <citation type="journal article" date="2019" name="Int. J. Syst. Evol. Microbiol.">
        <title>The Global Catalogue of Microorganisms (GCM) 10K type strain sequencing project: providing services to taxonomists for standard genome sequencing and annotation.</title>
        <authorList>
            <consortium name="The Broad Institute Genomics Platform"/>
            <consortium name="The Broad Institute Genome Sequencing Center for Infectious Disease"/>
            <person name="Wu L."/>
            <person name="Ma J."/>
        </authorList>
    </citation>
    <scope>NUCLEOTIDE SEQUENCE [LARGE SCALE GENOMIC DNA]</scope>
    <source>
        <strain evidence="4">JCM 18326</strain>
    </source>
</reference>
<dbReference type="PANTHER" id="PTHR21600:SF87">
    <property type="entry name" value="RNA PSEUDOURIDYLATE SYNTHASE DOMAIN-CONTAINING PROTEIN 1"/>
    <property type="match status" value="1"/>
</dbReference>
<comment type="similarity">
    <text evidence="1">Belongs to the pseudouridine synthase RluA family.</text>
</comment>
<dbReference type="Pfam" id="PF00849">
    <property type="entry name" value="PseudoU_synth_2"/>
    <property type="match status" value="1"/>
</dbReference>
<protein>
    <submittedName>
        <fullName evidence="3">RluA family pseudouridine synthase</fullName>
    </submittedName>
</protein>